<protein>
    <submittedName>
        <fullName evidence="1">Uncharacterized protein</fullName>
    </submittedName>
</protein>
<dbReference type="EMBL" id="NBNE01000292">
    <property type="protein sequence ID" value="OWZ20765.1"/>
    <property type="molecule type" value="Genomic_DNA"/>
</dbReference>
<reference evidence="2" key="1">
    <citation type="submission" date="2017-03" db="EMBL/GenBank/DDBJ databases">
        <title>Phytopthora megakarya and P. palmivora, two closely related causual agents of cacao black pod achieved similar genome size and gene model numbers by different mechanisms.</title>
        <authorList>
            <person name="Ali S."/>
            <person name="Shao J."/>
            <person name="Larry D.J."/>
            <person name="Kronmiller B."/>
            <person name="Shen D."/>
            <person name="Strem M.D."/>
            <person name="Melnick R.L."/>
            <person name="Guiltinan M.J."/>
            <person name="Tyler B.M."/>
            <person name="Meinhardt L.W."/>
            <person name="Bailey B.A."/>
        </authorList>
    </citation>
    <scope>NUCLEOTIDE SEQUENCE [LARGE SCALE GENOMIC DNA]</scope>
    <source>
        <strain evidence="2">zdho120</strain>
    </source>
</reference>
<proteinExistence type="predicted"/>
<comment type="caution">
    <text evidence="1">The sequence shown here is derived from an EMBL/GenBank/DDBJ whole genome shotgun (WGS) entry which is preliminary data.</text>
</comment>
<gene>
    <name evidence="1" type="ORF">PHMEG_0004781</name>
</gene>
<accession>A0A225WT61</accession>
<evidence type="ECO:0000313" key="2">
    <source>
        <dbReference type="Proteomes" id="UP000198211"/>
    </source>
</evidence>
<dbReference type="AlphaFoldDB" id="A0A225WT61"/>
<name>A0A225WT61_9STRA</name>
<dbReference type="Proteomes" id="UP000198211">
    <property type="component" value="Unassembled WGS sequence"/>
</dbReference>
<evidence type="ECO:0000313" key="1">
    <source>
        <dbReference type="EMBL" id="OWZ20765.1"/>
    </source>
</evidence>
<sequence>MLIQQHANAQDRRTIQSCEGRNLSLWLQSTKLRLPLLLKGATALLAGGADSATVKLHGRWRPNTFQRYPNYGGNVGDG</sequence>
<organism evidence="1 2">
    <name type="scientific">Phytophthora megakarya</name>
    <dbReference type="NCBI Taxonomy" id="4795"/>
    <lineage>
        <taxon>Eukaryota</taxon>
        <taxon>Sar</taxon>
        <taxon>Stramenopiles</taxon>
        <taxon>Oomycota</taxon>
        <taxon>Peronosporomycetes</taxon>
        <taxon>Peronosporales</taxon>
        <taxon>Peronosporaceae</taxon>
        <taxon>Phytophthora</taxon>
    </lineage>
</organism>
<keyword evidence="2" id="KW-1185">Reference proteome</keyword>